<dbReference type="EMBL" id="VSSQ01048793">
    <property type="protein sequence ID" value="MPN02837.1"/>
    <property type="molecule type" value="Genomic_DNA"/>
</dbReference>
<comment type="caution">
    <text evidence="1">The sequence shown here is derived from an EMBL/GenBank/DDBJ whole genome shotgun (WGS) entry which is preliminary data.</text>
</comment>
<name>A0A645EM03_9ZZZZ</name>
<proteinExistence type="predicted"/>
<protein>
    <submittedName>
        <fullName evidence="1">Uncharacterized protein</fullName>
    </submittedName>
</protein>
<sequence>MQEIIALRESKRGSSSNLESLNDKKVLEAFQEEKNIQTLYTQLQQTLTSEPQDRQDSKYALLKDQYQKQSTLLLNVMAQNRNLQEQLKESISIDSTKKALSKYFSSASLDRLIEYLKKNG</sequence>
<gene>
    <name evidence="1" type="ORF">SDC9_150056</name>
</gene>
<reference evidence="1" key="1">
    <citation type="submission" date="2019-08" db="EMBL/GenBank/DDBJ databases">
        <authorList>
            <person name="Kucharzyk K."/>
            <person name="Murdoch R.W."/>
            <person name="Higgins S."/>
            <person name="Loffler F."/>
        </authorList>
    </citation>
    <scope>NUCLEOTIDE SEQUENCE</scope>
</reference>
<accession>A0A645EM03</accession>
<organism evidence="1">
    <name type="scientific">bioreactor metagenome</name>
    <dbReference type="NCBI Taxonomy" id="1076179"/>
    <lineage>
        <taxon>unclassified sequences</taxon>
        <taxon>metagenomes</taxon>
        <taxon>ecological metagenomes</taxon>
    </lineage>
</organism>
<evidence type="ECO:0000313" key="1">
    <source>
        <dbReference type="EMBL" id="MPN02837.1"/>
    </source>
</evidence>
<dbReference type="AlphaFoldDB" id="A0A645EM03"/>